<dbReference type="RefSeq" id="WP_146505016.1">
    <property type="nucleotide sequence ID" value="NZ_SJPG01000001.1"/>
</dbReference>
<keyword evidence="1" id="KW-0812">Transmembrane</keyword>
<feature type="transmembrane region" description="Helical" evidence="1">
    <location>
        <begin position="12"/>
        <end position="30"/>
    </location>
</feature>
<sequence length="75" mass="8697">MPDKPLAPKSKVPFIDWLLFVTNFTWAFGIYRLMMHPAANPEDRTAQQNLVWFGLIATVIVFGIRIYLKRNTKTS</sequence>
<keyword evidence="1" id="KW-0472">Membrane</keyword>
<comment type="caution">
    <text evidence="2">The sequence shown here is derived from an EMBL/GenBank/DDBJ whole genome shotgun (WGS) entry which is preliminary data.</text>
</comment>
<evidence type="ECO:0000313" key="3">
    <source>
        <dbReference type="Proteomes" id="UP000316095"/>
    </source>
</evidence>
<keyword evidence="3" id="KW-1185">Reference proteome</keyword>
<reference evidence="2 3" key="1">
    <citation type="submission" date="2019-02" db="EMBL/GenBank/DDBJ databases">
        <title>Deep-cultivation of Planctomycetes and their phenomic and genomic characterization uncovers novel biology.</title>
        <authorList>
            <person name="Wiegand S."/>
            <person name="Jogler M."/>
            <person name="Boedeker C."/>
            <person name="Pinto D."/>
            <person name="Vollmers J."/>
            <person name="Rivas-Marin E."/>
            <person name="Kohn T."/>
            <person name="Peeters S.H."/>
            <person name="Heuer A."/>
            <person name="Rast P."/>
            <person name="Oberbeckmann S."/>
            <person name="Bunk B."/>
            <person name="Jeske O."/>
            <person name="Meyerdierks A."/>
            <person name="Storesund J.E."/>
            <person name="Kallscheuer N."/>
            <person name="Luecker S."/>
            <person name="Lage O.M."/>
            <person name="Pohl T."/>
            <person name="Merkel B.J."/>
            <person name="Hornburger P."/>
            <person name="Mueller R.-W."/>
            <person name="Bruemmer F."/>
            <person name="Labrenz M."/>
            <person name="Spormann A.M."/>
            <person name="Op Den Camp H."/>
            <person name="Overmann J."/>
            <person name="Amann R."/>
            <person name="Jetten M.S.M."/>
            <person name="Mascher T."/>
            <person name="Medema M.H."/>
            <person name="Devos D.P."/>
            <person name="Kaster A.-K."/>
            <person name="Ovreas L."/>
            <person name="Rohde M."/>
            <person name="Galperin M.Y."/>
            <person name="Jogler C."/>
        </authorList>
    </citation>
    <scope>NUCLEOTIDE SEQUENCE [LARGE SCALE GENOMIC DNA]</scope>
    <source>
        <strain evidence="2 3">Pan54</strain>
    </source>
</reference>
<dbReference type="EMBL" id="SJPG01000001">
    <property type="protein sequence ID" value="TWT63243.1"/>
    <property type="molecule type" value="Genomic_DNA"/>
</dbReference>
<dbReference type="Proteomes" id="UP000316095">
    <property type="component" value="Unassembled WGS sequence"/>
</dbReference>
<accession>A0A5C5XLG4</accession>
<keyword evidence="1" id="KW-1133">Transmembrane helix</keyword>
<evidence type="ECO:0000256" key="1">
    <source>
        <dbReference type="SAM" id="Phobius"/>
    </source>
</evidence>
<name>A0A5C5XLG4_9PLAN</name>
<proteinExistence type="predicted"/>
<gene>
    <name evidence="2" type="ORF">Pan54_39960</name>
</gene>
<protein>
    <submittedName>
        <fullName evidence="2">Uncharacterized protein</fullName>
    </submittedName>
</protein>
<organism evidence="2 3">
    <name type="scientific">Rubinisphaera italica</name>
    <dbReference type="NCBI Taxonomy" id="2527969"/>
    <lineage>
        <taxon>Bacteria</taxon>
        <taxon>Pseudomonadati</taxon>
        <taxon>Planctomycetota</taxon>
        <taxon>Planctomycetia</taxon>
        <taxon>Planctomycetales</taxon>
        <taxon>Planctomycetaceae</taxon>
        <taxon>Rubinisphaera</taxon>
    </lineage>
</organism>
<evidence type="ECO:0000313" key="2">
    <source>
        <dbReference type="EMBL" id="TWT63243.1"/>
    </source>
</evidence>
<dbReference type="OrthoDB" id="9782418at2"/>
<dbReference type="AlphaFoldDB" id="A0A5C5XLG4"/>
<feature type="transmembrane region" description="Helical" evidence="1">
    <location>
        <begin position="50"/>
        <end position="68"/>
    </location>
</feature>